<reference evidence="2 3" key="1">
    <citation type="journal article" date="2018" name="Cell">
        <title>The Chara Genome: Secondary Complexity and Implications for Plant Terrestrialization.</title>
        <authorList>
            <person name="Nishiyama T."/>
            <person name="Sakayama H."/>
            <person name="Vries J.D."/>
            <person name="Buschmann H."/>
            <person name="Saint-Marcoux D."/>
            <person name="Ullrich K.K."/>
            <person name="Haas F.B."/>
            <person name="Vanderstraeten L."/>
            <person name="Becker D."/>
            <person name="Lang D."/>
            <person name="Vosolsobe S."/>
            <person name="Rombauts S."/>
            <person name="Wilhelmsson P.K.I."/>
            <person name="Janitza P."/>
            <person name="Kern R."/>
            <person name="Heyl A."/>
            <person name="Rumpler F."/>
            <person name="Villalobos L.I.A.C."/>
            <person name="Clay J.M."/>
            <person name="Skokan R."/>
            <person name="Toyoda A."/>
            <person name="Suzuki Y."/>
            <person name="Kagoshima H."/>
            <person name="Schijlen E."/>
            <person name="Tajeshwar N."/>
            <person name="Catarino B."/>
            <person name="Hetherington A.J."/>
            <person name="Saltykova A."/>
            <person name="Bonnot C."/>
            <person name="Breuninger H."/>
            <person name="Symeonidi A."/>
            <person name="Radhakrishnan G.V."/>
            <person name="Van Nieuwerburgh F."/>
            <person name="Deforce D."/>
            <person name="Chang C."/>
            <person name="Karol K.G."/>
            <person name="Hedrich R."/>
            <person name="Ulvskov P."/>
            <person name="Glockner G."/>
            <person name="Delwiche C.F."/>
            <person name="Petrasek J."/>
            <person name="Van de Peer Y."/>
            <person name="Friml J."/>
            <person name="Beilby M."/>
            <person name="Dolan L."/>
            <person name="Kohara Y."/>
            <person name="Sugano S."/>
            <person name="Fujiyama A."/>
            <person name="Delaux P.-M."/>
            <person name="Quint M."/>
            <person name="TheiBen G."/>
            <person name="Hagemann M."/>
            <person name="Harholt J."/>
            <person name="Dunand C."/>
            <person name="Zachgo S."/>
            <person name="Langdale J."/>
            <person name="Maumus F."/>
            <person name="Straeten D.V.D."/>
            <person name="Gould S.B."/>
            <person name="Rensing S.A."/>
        </authorList>
    </citation>
    <scope>NUCLEOTIDE SEQUENCE [LARGE SCALE GENOMIC DNA]</scope>
    <source>
        <strain evidence="2 3">S276</strain>
    </source>
</reference>
<feature type="compositionally biased region" description="Basic and acidic residues" evidence="1">
    <location>
        <begin position="58"/>
        <end position="69"/>
    </location>
</feature>
<protein>
    <submittedName>
        <fullName evidence="2">Uncharacterized protein</fullName>
    </submittedName>
</protein>
<name>A0A388KFX1_CHABU</name>
<organism evidence="2 3">
    <name type="scientific">Chara braunii</name>
    <name type="common">Braun's stonewort</name>
    <dbReference type="NCBI Taxonomy" id="69332"/>
    <lineage>
        <taxon>Eukaryota</taxon>
        <taxon>Viridiplantae</taxon>
        <taxon>Streptophyta</taxon>
        <taxon>Charophyceae</taxon>
        <taxon>Charales</taxon>
        <taxon>Characeae</taxon>
        <taxon>Chara</taxon>
    </lineage>
</organism>
<keyword evidence="3" id="KW-1185">Reference proteome</keyword>
<dbReference type="EMBL" id="BFEA01000108">
    <property type="protein sequence ID" value="GBG68954.1"/>
    <property type="molecule type" value="Genomic_DNA"/>
</dbReference>
<dbReference type="AlphaFoldDB" id="A0A388KFX1"/>
<comment type="caution">
    <text evidence="2">The sequence shown here is derived from an EMBL/GenBank/DDBJ whole genome shotgun (WGS) entry which is preliminary data.</text>
</comment>
<proteinExistence type="predicted"/>
<dbReference type="Gramene" id="GBG68954">
    <property type="protein sequence ID" value="GBG68954"/>
    <property type="gene ID" value="CBR_g3653"/>
</dbReference>
<evidence type="ECO:0000313" key="2">
    <source>
        <dbReference type="EMBL" id="GBG68954.1"/>
    </source>
</evidence>
<evidence type="ECO:0000256" key="1">
    <source>
        <dbReference type="SAM" id="MobiDB-lite"/>
    </source>
</evidence>
<dbReference type="Proteomes" id="UP000265515">
    <property type="component" value="Unassembled WGS sequence"/>
</dbReference>
<feature type="region of interest" description="Disordered" evidence="1">
    <location>
        <begin position="48"/>
        <end position="113"/>
    </location>
</feature>
<gene>
    <name evidence="2" type="ORF">CBR_g3653</name>
</gene>
<evidence type="ECO:0000313" key="3">
    <source>
        <dbReference type="Proteomes" id="UP000265515"/>
    </source>
</evidence>
<sequence length="199" mass="22844">MKAWVTTLFGSSLKLITEKLQEVDLKVKIASTDKVELTRLREEKVAWEKAAQTNAATGEKKSRELSSSEKRKRGVVRTPVDNSPRGNRLRSRGSKAPAVDQELAAAQEEEDPIDEEDIDIIQNAFNKEEEENGDECGLATYMKMRQKFYNLLHYTRVQELSKQKSISYFKKDQGEWELAKVDLQEYTDMLKEERPVEAA</sequence>
<accession>A0A388KFX1</accession>